<dbReference type="InterPro" id="IPR029056">
    <property type="entry name" value="Ribokinase-like"/>
</dbReference>
<dbReference type="GO" id="GO:0016301">
    <property type="term" value="F:kinase activity"/>
    <property type="evidence" value="ECO:0007669"/>
    <property type="project" value="UniProtKB-KW"/>
</dbReference>
<protein>
    <submittedName>
        <fullName evidence="7">ADP-dependent glucokinase/phosphofructokinase</fullName>
    </submittedName>
</protein>
<evidence type="ECO:0000256" key="1">
    <source>
        <dbReference type="ARBA" id="ARBA00022490"/>
    </source>
</evidence>
<evidence type="ECO:0000256" key="2">
    <source>
        <dbReference type="ARBA" id="ARBA00022679"/>
    </source>
</evidence>
<keyword evidence="3" id="KW-0479">Metal-binding</keyword>
<dbReference type="GO" id="GO:0016773">
    <property type="term" value="F:phosphotransferase activity, alcohol group as acceptor"/>
    <property type="evidence" value="ECO:0007669"/>
    <property type="project" value="InterPro"/>
</dbReference>
<dbReference type="Pfam" id="PF04587">
    <property type="entry name" value="ADP_PFK_GK"/>
    <property type="match status" value="1"/>
</dbReference>
<keyword evidence="5" id="KW-0460">Magnesium</keyword>
<reference evidence="7" key="1">
    <citation type="submission" date="2022-03" db="EMBL/GenBank/DDBJ databases">
        <title>Cryobacterium sp. nov. strain ZS14-85, isolated from Antarctic soil.</title>
        <authorList>
            <person name="Li J."/>
            <person name="Niu G."/>
        </authorList>
    </citation>
    <scope>NUCLEOTIDE SEQUENCE</scope>
    <source>
        <strain evidence="7">ZS14-85</strain>
    </source>
</reference>
<organism evidence="7 8">
    <name type="scientific">Cryobacterium zhongshanensis</name>
    <dbReference type="NCBI Taxonomy" id="2928153"/>
    <lineage>
        <taxon>Bacteria</taxon>
        <taxon>Bacillati</taxon>
        <taxon>Actinomycetota</taxon>
        <taxon>Actinomycetes</taxon>
        <taxon>Micrococcales</taxon>
        <taxon>Microbacteriaceae</taxon>
        <taxon>Cryobacterium</taxon>
    </lineage>
</organism>
<gene>
    <name evidence="7" type="ORF">MQH31_15925</name>
</gene>
<dbReference type="GO" id="GO:0046872">
    <property type="term" value="F:metal ion binding"/>
    <property type="evidence" value="ECO:0007669"/>
    <property type="project" value="UniProtKB-KW"/>
</dbReference>
<accession>A0AA41R0X9</accession>
<dbReference type="Proteomes" id="UP001165341">
    <property type="component" value="Unassembled WGS sequence"/>
</dbReference>
<dbReference type="Gene3D" id="3.40.1190.20">
    <property type="match status" value="1"/>
</dbReference>
<dbReference type="AlphaFoldDB" id="A0AA41R0X9"/>
<dbReference type="InterPro" id="IPR007666">
    <property type="entry name" value="ADP_PFK/GK"/>
</dbReference>
<evidence type="ECO:0000256" key="4">
    <source>
        <dbReference type="ARBA" id="ARBA00022777"/>
    </source>
</evidence>
<keyword evidence="4" id="KW-0418">Kinase</keyword>
<name>A0AA41R0X9_9MICO</name>
<keyword evidence="8" id="KW-1185">Reference proteome</keyword>
<proteinExistence type="predicted"/>
<dbReference type="PANTHER" id="PTHR21208:SF1">
    <property type="entry name" value="ADP-DEPENDENT GLUCOKINASE"/>
    <property type="match status" value="1"/>
</dbReference>
<sequence length="395" mass="43216">MREKLVLGLGGTVDYEIAWDSRVIEHLIREYSIRASELDAAIPVMSERDLVVTLLAFLAGGAGGERFVASSDIVETFAARFDRRITLGGTCVRAAMAMQALGVESTVHLVSIDDHVRRLLPAGCAYLCSADHDTTDPHLIVQFSAGARVQAGDIDLDAPHPNRVIYANDPPNERLLLSEGLGEALREAEIFLISGFNVIQDTDLLRERLLDIRQHMQQLPLDAVVYYEDAGFHVPAMSRYVRDALIGVIDVYSMNEDEMQAYLGRPIDLLAVDEVAEALRELQLLIPAATLVVHTKYWSLALGELAASYAASLQGGITMASTRYCYGDDFTERDYREIDSRVPNALGTRFAADLEDRMGPTVRCLPAFALTVAAPTTIGLGDSFVGGFIAALARR</sequence>
<evidence type="ECO:0000313" key="8">
    <source>
        <dbReference type="Proteomes" id="UP001165341"/>
    </source>
</evidence>
<keyword evidence="1" id="KW-0963">Cytoplasm</keyword>
<dbReference type="EMBL" id="JALGAR010000004">
    <property type="protein sequence ID" value="MCI4659296.1"/>
    <property type="molecule type" value="Genomic_DNA"/>
</dbReference>
<evidence type="ECO:0000256" key="6">
    <source>
        <dbReference type="ARBA" id="ARBA00023152"/>
    </source>
</evidence>
<comment type="caution">
    <text evidence="7">The sequence shown here is derived from an EMBL/GenBank/DDBJ whole genome shotgun (WGS) entry which is preliminary data.</text>
</comment>
<keyword evidence="6" id="KW-0324">Glycolysis</keyword>
<dbReference type="SUPFAM" id="SSF53613">
    <property type="entry name" value="Ribokinase-like"/>
    <property type="match status" value="1"/>
</dbReference>
<evidence type="ECO:0000313" key="7">
    <source>
        <dbReference type="EMBL" id="MCI4659296.1"/>
    </source>
</evidence>
<dbReference type="GO" id="GO:0006096">
    <property type="term" value="P:glycolytic process"/>
    <property type="evidence" value="ECO:0007669"/>
    <property type="project" value="UniProtKB-KW"/>
</dbReference>
<dbReference type="PANTHER" id="PTHR21208">
    <property type="entry name" value="ADP-DEPENDENT GLUCOKINASE"/>
    <property type="match status" value="1"/>
</dbReference>
<dbReference type="PROSITE" id="PS51255">
    <property type="entry name" value="ADPK"/>
    <property type="match status" value="1"/>
</dbReference>
<evidence type="ECO:0000256" key="3">
    <source>
        <dbReference type="ARBA" id="ARBA00022723"/>
    </source>
</evidence>
<dbReference type="RefSeq" id="WP_243012840.1">
    <property type="nucleotide sequence ID" value="NZ_JALGAR010000004.1"/>
</dbReference>
<keyword evidence="2" id="KW-0808">Transferase</keyword>
<evidence type="ECO:0000256" key="5">
    <source>
        <dbReference type="ARBA" id="ARBA00022842"/>
    </source>
</evidence>